<protein>
    <submittedName>
        <fullName evidence="2">Uncharacterized protein</fullName>
    </submittedName>
</protein>
<dbReference type="Proteomes" id="UP001642540">
    <property type="component" value="Unassembled WGS sequence"/>
</dbReference>
<keyword evidence="3" id="KW-1185">Reference proteome</keyword>
<feature type="compositionally biased region" description="Pro residues" evidence="1">
    <location>
        <begin position="244"/>
        <end position="255"/>
    </location>
</feature>
<accession>A0ABP1PTA9</accession>
<reference evidence="2 3" key="1">
    <citation type="submission" date="2024-08" db="EMBL/GenBank/DDBJ databases">
        <authorList>
            <person name="Cucini C."/>
            <person name="Frati F."/>
        </authorList>
    </citation>
    <scope>NUCLEOTIDE SEQUENCE [LARGE SCALE GENOMIC DNA]</scope>
</reference>
<proteinExistence type="predicted"/>
<feature type="region of interest" description="Disordered" evidence="1">
    <location>
        <begin position="31"/>
        <end position="110"/>
    </location>
</feature>
<feature type="region of interest" description="Disordered" evidence="1">
    <location>
        <begin position="227"/>
        <end position="303"/>
    </location>
</feature>
<dbReference type="EMBL" id="CAXLJM020000012">
    <property type="protein sequence ID" value="CAL8076717.1"/>
    <property type="molecule type" value="Genomic_DNA"/>
</dbReference>
<evidence type="ECO:0000313" key="3">
    <source>
        <dbReference type="Proteomes" id="UP001642540"/>
    </source>
</evidence>
<gene>
    <name evidence="2" type="ORF">ODALV1_LOCUS3566</name>
</gene>
<sequence>MAQENHEVNSSASGEVGVDCDGFEIIANLETVERPSIVLNNPDGTEQPLGVPEIVQNPSLLTSDDKEEDERSVTSEESPIQELDRGAAEEVETITLSSDEEQESNDYRPRSSRQYNELLHMTGMAAVAPVLGASVTIDPNNIPVPLTHDQVYSNTRADGPLDLRVPNEPLDLSISSVPLDLTVRFEPIDCSVHSLPLVQIVEKEETDSAQDSLINNFEVVPFFKEEPEDIENESSDDDLGSLAPVPPASLVPSPSPQDQVNNELEPLAPSPLPPKLDNELEYLGLSPPSPNKLDNDSLVPSPPPPRLDNALEFLAPTSPQPRKLDNEMGSIVPSVPPANQSDDPQKVISRVMDAAEPRPQRIVLNPPRIDVDNGNEVEDLETENPVPNDTPVTSKIRRSSRIAQKIKARENTLEFKTAKQPKKDLKVHQGLVHMDESKCKILAAPITEAAAGTAFVANPSASSSRILHDPPHHLDRNIVFTPQFRQFFGENFPGYEMEPEVEFEERLSFLD</sequence>
<comment type="caution">
    <text evidence="2">The sequence shown here is derived from an EMBL/GenBank/DDBJ whole genome shotgun (WGS) entry which is preliminary data.</text>
</comment>
<name>A0ABP1PTA9_9HEXA</name>
<organism evidence="2 3">
    <name type="scientific">Orchesella dallaii</name>
    <dbReference type="NCBI Taxonomy" id="48710"/>
    <lineage>
        <taxon>Eukaryota</taxon>
        <taxon>Metazoa</taxon>
        <taxon>Ecdysozoa</taxon>
        <taxon>Arthropoda</taxon>
        <taxon>Hexapoda</taxon>
        <taxon>Collembola</taxon>
        <taxon>Entomobryomorpha</taxon>
        <taxon>Entomobryoidea</taxon>
        <taxon>Orchesellidae</taxon>
        <taxon>Orchesellinae</taxon>
        <taxon>Orchesella</taxon>
    </lineage>
</organism>
<evidence type="ECO:0000256" key="1">
    <source>
        <dbReference type="SAM" id="MobiDB-lite"/>
    </source>
</evidence>
<feature type="compositionally biased region" description="Acidic residues" evidence="1">
    <location>
        <begin position="227"/>
        <end position="239"/>
    </location>
</feature>
<evidence type="ECO:0000313" key="2">
    <source>
        <dbReference type="EMBL" id="CAL8076717.1"/>
    </source>
</evidence>